<dbReference type="Proteomes" id="UP001595909">
    <property type="component" value="Unassembled WGS sequence"/>
</dbReference>
<dbReference type="PANTHER" id="PTHR42847:SF4">
    <property type="entry name" value="ALKANESULFONATE MONOOXYGENASE-RELATED"/>
    <property type="match status" value="1"/>
</dbReference>
<keyword evidence="4" id="KW-0503">Monooxygenase</keyword>
<dbReference type="EMBL" id="JBHSIM010000029">
    <property type="protein sequence ID" value="MFC4833543.1"/>
    <property type="molecule type" value="Genomic_DNA"/>
</dbReference>
<organism evidence="6 7">
    <name type="scientific">Actinomycetospora chibensis</name>
    <dbReference type="NCBI Taxonomy" id="663606"/>
    <lineage>
        <taxon>Bacteria</taxon>
        <taxon>Bacillati</taxon>
        <taxon>Actinomycetota</taxon>
        <taxon>Actinomycetes</taxon>
        <taxon>Pseudonocardiales</taxon>
        <taxon>Pseudonocardiaceae</taxon>
        <taxon>Actinomycetospora</taxon>
    </lineage>
</organism>
<proteinExistence type="predicted"/>
<evidence type="ECO:0000313" key="6">
    <source>
        <dbReference type="EMBL" id="MFC4833543.1"/>
    </source>
</evidence>
<dbReference type="Pfam" id="PF00296">
    <property type="entry name" value="Bac_luciferase"/>
    <property type="match status" value="1"/>
</dbReference>
<keyword evidence="1" id="KW-0285">Flavoprotein</keyword>
<evidence type="ECO:0000256" key="2">
    <source>
        <dbReference type="ARBA" id="ARBA00022643"/>
    </source>
</evidence>
<evidence type="ECO:0000256" key="3">
    <source>
        <dbReference type="ARBA" id="ARBA00023002"/>
    </source>
</evidence>
<reference evidence="7" key="1">
    <citation type="journal article" date="2019" name="Int. J. Syst. Evol. Microbiol.">
        <title>The Global Catalogue of Microorganisms (GCM) 10K type strain sequencing project: providing services to taxonomists for standard genome sequencing and annotation.</title>
        <authorList>
            <consortium name="The Broad Institute Genomics Platform"/>
            <consortium name="The Broad Institute Genome Sequencing Center for Infectious Disease"/>
            <person name="Wu L."/>
            <person name="Ma J."/>
        </authorList>
    </citation>
    <scope>NUCLEOTIDE SEQUENCE [LARGE SCALE GENOMIC DNA]</scope>
    <source>
        <strain evidence="7">CCUG 50347</strain>
    </source>
</reference>
<comment type="caution">
    <text evidence="6">The sequence shown here is derived from an EMBL/GenBank/DDBJ whole genome shotgun (WGS) entry which is preliminary data.</text>
</comment>
<dbReference type="PANTHER" id="PTHR42847">
    <property type="entry name" value="ALKANESULFONATE MONOOXYGENASE"/>
    <property type="match status" value="1"/>
</dbReference>
<dbReference type="RefSeq" id="WP_274191583.1">
    <property type="nucleotide sequence ID" value="NZ_BAABHN010000029.1"/>
</dbReference>
<keyword evidence="2" id="KW-0288">FMN</keyword>
<keyword evidence="7" id="KW-1185">Reference proteome</keyword>
<evidence type="ECO:0000256" key="4">
    <source>
        <dbReference type="ARBA" id="ARBA00023033"/>
    </source>
</evidence>
<protein>
    <submittedName>
        <fullName evidence="6">LLM class flavin-dependent oxidoreductase</fullName>
    </submittedName>
</protein>
<gene>
    <name evidence="6" type="ORF">ACFPEL_14110</name>
</gene>
<evidence type="ECO:0000256" key="1">
    <source>
        <dbReference type="ARBA" id="ARBA00022630"/>
    </source>
</evidence>
<sequence>MTPTGLTVYSTCPQSKDVPAADYLDAVATTARWSEDAGCAGMLVYTDNGIADPWLVSQTAIAATQRLAPLVAVQPVYMHPYTAASMVSSLAYLHGRSVHLNMLAGGFKNDLVALGDQTEHDDRYARTVEYTQILTALLRGETVTVDGRWHQVHNLRLAPALPPELMPEVLISGSSPAGRAAAEAIGATPIRYPEPLGAGSVTDADAPTGGGVRMGIIARDDADEAWRVARERFPADRAGQVAHAMAMRVSDSHWHHQLAAARDAAAPTPRADLGAEPEPYWLGPFENYQSFCPYLVGSHDRVAAEVARYVERGTEVFVLDIPPAAEDLGHAGEVFVRAGAAVRA</sequence>
<dbReference type="InterPro" id="IPR050172">
    <property type="entry name" value="SsuD_RutA_monooxygenase"/>
</dbReference>
<keyword evidence="3" id="KW-0560">Oxidoreductase</keyword>
<evidence type="ECO:0000313" key="7">
    <source>
        <dbReference type="Proteomes" id="UP001595909"/>
    </source>
</evidence>
<accession>A0ABV9RIE0</accession>
<name>A0ABV9RIE0_9PSEU</name>
<dbReference type="InterPro" id="IPR011251">
    <property type="entry name" value="Luciferase-like_dom"/>
</dbReference>
<dbReference type="SUPFAM" id="SSF51679">
    <property type="entry name" value="Bacterial luciferase-like"/>
    <property type="match status" value="1"/>
</dbReference>
<dbReference type="Gene3D" id="3.20.20.30">
    <property type="entry name" value="Luciferase-like domain"/>
    <property type="match status" value="1"/>
</dbReference>
<dbReference type="InterPro" id="IPR036661">
    <property type="entry name" value="Luciferase-like_sf"/>
</dbReference>
<evidence type="ECO:0000259" key="5">
    <source>
        <dbReference type="Pfam" id="PF00296"/>
    </source>
</evidence>
<feature type="domain" description="Luciferase-like" evidence="5">
    <location>
        <begin position="14"/>
        <end position="314"/>
    </location>
</feature>